<dbReference type="CDD" id="cd07302">
    <property type="entry name" value="CHD"/>
    <property type="match status" value="1"/>
</dbReference>
<accession>A0A7W6H7W9</accession>
<gene>
    <name evidence="2" type="ORF">GGR04_004109</name>
</gene>
<dbReference type="InterPro" id="IPR029787">
    <property type="entry name" value="Nucleotide_cyclase"/>
</dbReference>
<dbReference type="EC" id="4.6.1.1" evidence="2"/>
<dbReference type="GO" id="GO:0006171">
    <property type="term" value="P:cAMP biosynthetic process"/>
    <property type="evidence" value="ECO:0007669"/>
    <property type="project" value="TreeGrafter"/>
</dbReference>
<name>A0A7W6H7W9_9HYPH</name>
<comment type="caution">
    <text evidence="2">The sequence shown here is derived from an EMBL/GenBank/DDBJ whole genome shotgun (WGS) entry which is preliminary data.</text>
</comment>
<dbReference type="RefSeq" id="WP_183201911.1">
    <property type="nucleotide sequence ID" value="NZ_JACIEK010000016.1"/>
</dbReference>
<keyword evidence="2" id="KW-0456">Lyase</keyword>
<keyword evidence="3" id="KW-1185">Reference proteome</keyword>
<dbReference type="SMART" id="SM00044">
    <property type="entry name" value="CYCc"/>
    <property type="match status" value="1"/>
</dbReference>
<dbReference type="Proteomes" id="UP000542776">
    <property type="component" value="Unassembled WGS sequence"/>
</dbReference>
<dbReference type="InterPro" id="IPR001054">
    <property type="entry name" value="A/G_cyclase"/>
</dbReference>
<protein>
    <submittedName>
        <fullName evidence="2">Adenylate cyclase</fullName>
        <ecNumber evidence="2">4.6.1.1</ecNumber>
    </submittedName>
</protein>
<feature type="domain" description="Guanylate cyclase" evidence="1">
    <location>
        <begin position="206"/>
        <end position="340"/>
    </location>
</feature>
<dbReference type="EMBL" id="JACIEK010000016">
    <property type="protein sequence ID" value="MBB4000233.1"/>
    <property type="molecule type" value="Genomic_DNA"/>
</dbReference>
<dbReference type="Gene3D" id="3.30.70.1230">
    <property type="entry name" value="Nucleotide cyclase"/>
    <property type="match status" value="1"/>
</dbReference>
<dbReference type="GO" id="GO:0004016">
    <property type="term" value="F:adenylate cyclase activity"/>
    <property type="evidence" value="ECO:0007669"/>
    <property type="project" value="UniProtKB-EC"/>
</dbReference>
<dbReference type="PROSITE" id="PS50125">
    <property type="entry name" value="GUANYLATE_CYCLASE_2"/>
    <property type="match status" value="1"/>
</dbReference>
<proteinExistence type="predicted"/>
<organism evidence="2 3">
    <name type="scientific">Aureimonas pseudogalii</name>
    <dbReference type="NCBI Taxonomy" id="1744844"/>
    <lineage>
        <taxon>Bacteria</taxon>
        <taxon>Pseudomonadati</taxon>
        <taxon>Pseudomonadota</taxon>
        <taxon>Alphaproteobacteria</taxon>
        <taxon>Hyphomicrobiales</taxon>
        <taxon>Aurantimonadaceae</taxon>
        <taxon>Aureimonas</taxon>
    </lineage>
</organism>
<evidence type="ECO:0000313" key="2">
    <source>
        <dbReference type="EMBL" id="MBB4000233.1"/>
    </source>
</evidence>
<dbReference type="PANTHER" id="PTHR43081">
    <property type="entry name" value="ADENYLATE CYCLASE, TERMINAL-DIFFERENTIATION SPECIFIC-RELATED"/>
    <property type="match status" value="1"/>
</dbReference>
<dbReference type="Pfam" id="PF00211">
    <property type="entry name" value="Guanylate_cyc"/>
    <property type="match status" value="1"/>
</dbReference>
<reference evidence="2 3" key="1">
    <citation type="submission" date="2020-08" db="EMBL/GenBank/DDBJ databases">
        <title>Genomic Encyclopedia of Type Strains, Phase IV (KMG-IV): sequencing the most valuable type-strain genomes for metagenomic binning, comparative biology and taxonomic classification.</title>
        <authorList>
            <person name="Goeker M."/>
        </authorList>
    </citation>
    <scope>NUCLEOTIDE SEQUENCE [LARGE SCALE GENOMIC DNA]</scope>
    <source>
        <strain evidence="2 3">DSM 102238</strain>
    </source>
</reference>
<evidence type="ECO:0000313" key="3">
    <source>
        <dbReference type="Proteomes" id="UP000542776"/>
    </source>
</evidence>
<dbReference type="AlphaFoldDB" id="A0A7W6H7W9"/>
<dbReference type="GO" id="GO:0035556">
    <property type="term" value="P:intracellular signal transduction"/>
    <property type="evidence" value="ECO:0007669"/>
    <property type="project" value="InterPro"/>
</dbReference>
<dbReference type="PANTHER" id="PTHR43081:SF11">
    <property type="entry name" value="BLR2264 PROTEIN"/>
    <property type="match status" value="1"/>
</dbReference>
<evidence type="ECO:0000259" key="1">
    <source>
        <dbReference type="PROSITE" id="PS50125"/>
    </source>
</evidence>
<sequence length="390" mass="43279">MNRLEGLPRWLAIDAPHESVAALFAAFCHEVVREGAPIHRVSLGLEGLHPEVSGWQHMWTREALSSRETDRATAPTSRSYLHSPTRIVDETGRAFRRRLDQPSPHLPLLDELRLGGMTDYVMYPLPFLDRSRTAVISFATADRDGFDDRVLAELEFAVRLLSPYLERRVLRRISMDLLDTYVGPHTGQRILEGHVERGAVEQIEAAIWFADLRGFTALSETTPTSQVLAILNDWFGIAGEVIAAQGGEILKFMGDAVLAIFPTAADQDRRTACRRAMAAAEEFTHRTDAANARRRSHGAPPVAHALVLDVGEVAYGNVGAAHRMDFTVIGPAVNRASRLLHLAKRLERPVLVSDAVARELDTALIDLGHHELRDVALPQRVFEPGRRTSV</sequence>
<dbReference type="SUPFAM" id="SSF55073">
    <property type="entry name" value="Nucleotide cyclase"/>
    <property type="match status" value="1"/>
</dbReference>
<dbReference type="InterPro" id="IPR050697">
    <property type="entry name" value="Adenylyl/Guanylyl_Cyclase_3/4"/>
</dbReference>